<evidence type="ECO:0000256" key="2">
    <source>
        <dbReference type="ARBA" id="ARBA00006464"/>
    </source>
</evidence>
<feature type="transmembrane region" description="Helical" evidence="7">
    <location>
        <begin position="87"/>
        <end position="107"/>
    </location>
</feature>
<dbReference type="GO" id="GO:0016780">
    <property type="term" value="F:phosphotransferase activity, for other substituted phosphate groups"/>
    <property type="evidence" value="ECO:0007669"/>
    <property type="project" value="TreeGrafter"/>
</dbReference>
<dbReference type="Gene3D" id="3.40.50.720">
    <property type="entry name" value="NAD(P)-binding Rossmann-like Domain"/>
    <property type="match status" value="1"/>
</dbReference>
<evidence type="ECO:0000256" key="1">
    <source>
        <dbReference type="ARBA" id="ARBA00004141"/>
    </source>
</evidence>
<gene>
    <name evidence="9" type="ORF">FSW04_06795</name>
</gene>
<evidence type="ECO:0000256" key="5">
    <source>
        <dbReference type="ARBA" id="ARBA00022989"/>
    </source>
</evidence>
<dbReference type="AlphaFoldDB" id="A0A5B8U314"/>
<evidence type="ECO:0000256" key="3">
    <source>
        <dbReference type="ARBA" id="ARBA00022679"/>
    </source>
</evidence>
<keyword evidence="4 7" id="KW-0812">Transmembrane</keyword>
<dbReference type="Pfam" id="PF13727">
    <property type="entry name" value="CoA_binding_3"/>
    <property type="match status" value="1"/>
</dbReference>
<evidence type="ECO:0000313" key="10">
    <source>
        <dbReference type="Proteomes" id="UP000321805"/>
    </source>
</evidence>
<evidence type="ECO:0000256" key="7">
    <source>
        <dbReference type="SAM" id="Phobius"/>
    </source>
</evidence>
<dbReference type="PANTHER" id="PTHR30576">
    <property type="entry name" value="COLANIC BIOSYNTHESIS UDP-GLUCOSE LIPID CARRIER TRANSFERASE"/>
    <property type="match status" value="1"/>
</dbReference>
<evidence type="ECO:0000256" key="6">
    <source>
        <dbReference type="ARBA" id="ARBA00023136"/>
    </source>
</evidence>
<evidence type="ECO:0000313" key="9">
    <source>
        <dbReference type="EMBL" id="QEC47321.1"/>
    </source>
</evidence>
<dbReference type="Proteomes" id="UP000321805">
    <property type="component" value="Chromosome"/>
</dbReference>
<keyword evidence="10" id="KW-1185">Reference proteome</keyword>
<feature type="domain" description="Bacterial sugar transferase" evidence="8">
    <location>
        <begin position="315"/>
        <end position="503"/>
    </location>
</feature>
<feature type="transmembrane region" description="Helical" evidence="7">
    <location>
        <begin position="119"/>
        <end position="141"/>
    </location>
</feature>
<dbReference type="OrthoDB" id="9808602at2"/>
<protein>
    <submittedName>
        <fullName evidence="9">Sugar transferase</fullName>
    </submittedName>
</protein>
<accession>A0A5B8U314</accession>
<proteinExistence type="inferred from homology"/>
<dbReference type="KEGG" id="bsol:FSW04_06795"/>
<keyword evidence="3 9" id="KW-0808">Transferase</keyword>
<feature type="transmembrane region" description="Helical" evidence="7">
    <location>
        <begin position="321"/>
        <end position="341"/>
    </location>
</feature>
<dbReference type="InterPro" id="IPR017475">
    <property type="entry name" value="EPS_sugar_tfrase"/>
</dbReference>
<reference evidence="9 10" key="1">
    <citation type="journal article" date="2018" name="J. Microbiol.">
        <title>Baekduia soli gen. nov., sp. nov., a novel bacterium isolated from the soil of Baekdu Mountain and proposal of a novel family name, Baekduiaceae fam. nov.</title>
        <authorList>
            <person name="An D.S."/>
            <person name="Siddiqi M.Z."/>
            <person name="Kim K.H."/>
            <person name="Yu H.S."/>
            <person name="Im W.T."/>
        </authorList>
    </citation>
    <scope>NUCLEOTIDE SEQUENCE [LARGE SCALE GENOMIC DNA]</scope>
    <source>
        <strain evidence="9 10">BR7-21</strain>
    </source>
</reference>
<evidence type="ECO:0000259" key="8">
    <source>
        <dbReference type="Pfam" id="PF02397"/>
    </source>
</evidence>
<dbReference type="GO" id="GO:0016020">
    <property type="term" value="C:membrane"/>
    <property type="evidence" value="ECO:0007669"/>
    <property type="project" value="UniProtKB-SubCell"/>
</dbReference>
<sequence length="507" mass="55488">MLVESDLVVNRIELSRQSAEAVPLHVPPAGVPASAYAPLLLRRPERSAAHRLLQATALRPGLDLLGLVFAVVVALRWPQEPVPFSEGWPLLVFPPLVMVLLLVRGMYERRLRPTILDGVVPIAGSVSVAAMAAVVIESYLVRSQFAPAVTAHLWAVAMVTVGGTRAALLGVQRLARSRGLDGRPTLIVGAGAVGTRLARRLEDQPEYGLTPVGFLDADPLETLDVSGIPVLGSPDDLDWVAQITGAEHVVIAFSSEPDERLVDLVRRCEALGLEVSLVPRLFESLNHRATYEPLGGTPLVGLRTVHPKGWQFAVKHGFDRLGALLLIVLFGPLMAAIAMAVRLSSPGPTIFRQRRVGRDGTVFDLYKFRSMRMPDPAAAGFRPGEGSAPGGVEGADRRTLIGRLLRRTSLDELPQFFNVLRGEMSLIGPRPERPEFVELFETDIRRYGDRHRVKSGLTGWAQVHGLRGQTSLSDRVEWDNYYIEHWSLGLDFKILVLTVLAVLRPAE</sequence>
<comment type="subcellular location">
    <subcellularLocation>
        <location evidence="1">Membrane</location>
        <topology evidence="1">Multi-pass membrane protein</topology>
    </subcellularLocation>
</comment>
<evidence type="ECO:0000256" key="4">
    <source>
        <dbReference type="ARBA" id="ARBA00022692"/>
    </source>
</evidence>
<dbReference type="PANTHER" id="PTHR30576:SF0">
    <property type="entry name" value="UNDECAPRENYL-PHOSPHATE N-ACETYLGALACTOSAMINYL 1-PHOSPHATE TRANSFERASE-RELATED"/>
    <property type="match status" value="1"/>
</dbReference>
<keyword evidence="5 7" id="KW-1133">Transmembrane helix</keyword>
<dbReference type="EMBL" id="CP042430">
    <property type="protein sequence ID" value="QEC47321.1"/>
    <property type="molecule type" value="Genomic_DNA"/>
</dbReference>
<dbReference type="NCBIfam" id="TIGR03025">
    <property type="entry name" value="EPS_sugtrans"/>
    <property type="match status" value="1"/>
</dbReference>
<keyword evidence="6 7" id="KW-0472">Membrane</keyword>
<dbReference type="InterPro" id="IPR036291">
    <property type="entry name" value="NAD(P)-bd_dom_sf"/>
</dbReference>
<organism evidence="9 10">
    <name type="scientific">Baekduia soli</name>
    <dbReference type="NCBI Taxonomy" id="496014"/>
    <lineage>
        <taxon>Bacteria</taxon>
        <taxon>Bacillati</taxon>
        <taxon>Actinomycetota</taxon>
        <taxon>Thermoleophilia</taxon>
        <taxon>Solirubrobacterales</taxon>
        <taxon>Baekduiaceae</taxon>
        <taxon>Baekduia</taxon>
    </lineage>
</organism>
<dbReference type="SUPFAM" id="SSF51735">
    <property type="entry name" value="NAD(P)-binding Rossmann-fold domains"/>
    <property type="match status" value="1"/>
</dbReference>
<feature type="transmembrane region" description="Helical" evidence="7">
    <location>
        <begin position="52"/>
        <end position="75"/>
    </location>
</feature>
<dbReference type="InterPro" id="IPR003362">
    <property type="entry name" value="Bact_transf"/>
</dbReference>
<dbReference type="Pfam" id="PF02397">
    <property type="entry name" value="Bac_transf"/>
    <property type="match status" value="1"/>
</dbReference>
<feature type="transmembrane region" description="Helical" evidence="7">
    <location>
        <begin position="153"/>
        <end position="171"/>
    </location>
</feature>
<comment type="similarity">
    <text evidence="2">Belongs to the bacterial sugar transferase family.</text>
</comment>
<name>A0A5B8U314_9ACTN</name>